<dbReference type="KEGG" id="svi:Svir_08500"/>
<dbReference type="RefSeq" id="WP_012796339.1">
    <property type="nucleotide sequence ID" value="NC_013159.1"/>
</dbReference>
<proteinExistence type="predicted"/>
<gene>
    <name evidence="2" type="ordered locus">Svir_08500</name>
</gene>
<name>C7MXA1_SACVD</name>
<keyword evidence="3" id="KW-1185">Reference proteome</keyword>
<accession>C7MXA1</accession>
<dbReference type="Pfam" id="PF24831">
    <property type="entry name" value="DUF7715"/>
    <property type="match status" value="1"/>
</dbReference>
<dbReference type="eggNOG" id="ENOG50339JM">
    <property type="taxonomic scope" value="Bacteria"/>
</dbReference>
<reference evidence="2 3" key="1">
    <citation type="journal article" date="2009" name="Stand. Genomic Sci.">
        <title>Complete genome sequence of Saccharomonospora viridis type strain (P101).</title>
        <authorList>
            <person name="Pati A."/>
            <person name="Sikorski J."/>
            <person name="Nolan M."/>
            <person name="Lapidus A."/>
            <person name="Copeland A."/>
            <person name="Glavina Del Rio T."/>
            <person name="Lucas S."/>
            <person name="Chen F."/>
            <person name="Tice H."/>
            <person name="Pitluck S."/>
            <person name="Cheng J.F."/>
            <person name="Chertkov O."/>
            <person name="Brettin T."/>
            <person name="Han C."/>
            <person name="Detter J.C."/>
            <person name="Kuske C."/>
            <person name="Bruce D."/>
            <person name="Goodwin L."/>
            <person name="Chain P."/>
            <person name="D'haeseleer P."/>
            <person name="Chen A."/>
            <person name="Palaniappan K."/>
            <person name="Ivanova N."/>
            <person name="Mavromatis K."/>
            <person name="Mikhailova N."/>
            <person name="Rohde M."/>
            <person name="Tindall B.J."/>
            <person name="Goker M."/>
            <person name="Bristow J."/>
            <person name="Eisen J.A."/>
            <person name="Markowitz V."/>
            <person name="Hugenholtz P."/>
            <person name="Kyrpides N.C."/>
            <person name="Klenk H.P."/>
        </authorList>
    </citation>
    <scope>NUCLEOTIDE SEQUENCE [LARGE SCALE GENOMIC DNA]</scope>
    <source>
        <strain evidence="3">ATCC 15386 / DSM 43017 / JCM 3036 / NBRC 12207 / P101</strain>
    </source>
</reference>
<evidence type="ECO:0000313" key="2">
    <source>
        <dbReference type="EMBL" id="ACU95910.1"/>
    </source>
</evidence>
<sequence>MVKALVATSATQGFRDNDYHWCIEGELVWIAPTCAKDRDDPDGGCGCGRGFAGLSSHRATTTAMVRTLHGISRDDYVMVLRSSVEEQGYDIVDVEGLADSLLELVADLPEGAVLEHRLDYVQVRQGVPY</sequence>
<evidence type="ECO:0000259" key="1">
    <source>
        <dbReference type="Pfam" id="PF24831"/>
    </source>
</evidence>
<dbReference type="AlphaFoldDB" id="C7MXA1"/>
<dbReference type="EMBL" id="CP001683">
    <property type="protein sequence ID" value="ACU95910.1"/>
    <property type="molecule type" value="Genomic_DNA"/>
</dbReference>
<evidence type="ECO:0000313" key="3">
    <source>
        <dbReference type="Proteomes" id="UP000000841"/>
    </source>
</evidence>
<feature type="domain" description="DUF7715" evidence="1">
    <location>
        <begin position="2"/>
        <end position="125"/>
    </location>
</feature>
<protein>
    <recommendedName>
        <fullName evidence="1">DUF7715 domain-containing protein</fullName>
    </recommendedName>
</protein>
<dbReference type="HOGENOM" id="CLU_1957962_0_0_11"/>
<dbReference type="Proteomes" id="UP000000841">
    <property type="component" value="Chromosome"/>
</dbReference>
<dbReference type="STRING" id="471857.Svir_08500"/>
<organism evidence="2 3">
    <name type="scientific">Saccharomonospora viridis (strain ATCC 15386 / DSM 43017 / JCM 3036 / CCUG 5913 / NBRC 12207 / NCIMB 9602 / P101)</name>
    <name type="common">Thermoactinomyces viridis</name>
    <dbReference type="NCBI Taxonomy" id="471857"/>
    <lineage>
        <taxon>Bacteria</taxon>
        <taxon>Bacillati</taxon>
        <taxon>Actinomycetota</taxon>
        <taxon>Actinomycetes</taxon>
        <taxon>Pseudonocardiales</taxon>
        <taxon>Pseudonocardiaceae</taxon>
        <taxon>Saccharomonospora</taxon>
    </lineage>
</organism>
<dbReference type="InterPro" id="IPR056132">
    <property type="entry name" value="DUF7715"/>
</dbReference>